<evidence type="ECO:0000256" key="4">
    <source>
        <dbReference type="ARBA" id="ARBA00022679"/>
    </source>
</evidence>
<dbReference type="InterPro" id="IPR050187">
    <property type="entry name" value="Lipid_Phosphate_FormReg"/>
</dbReference>
<dbReference type="InterPro" id="IPR001206">
    <property type="entry name" value="Diacylglycerol_kinase_cat_dom"/>
</dbReference>
<comment type="similarity">
    <text evidence="2">Belongs to the diacylglycerol/lipid kinase family.</text>
</comment>
<dbReference type="Proteomes" id="UP000298210">
    <property type="component" value="Unassembled WGS sequence"/>
</dbReference>
<protein>
    <submittedName>
        <fullName evidence="12">Diacylglycerol kinase family lipid kinase</fullName>
    </submittedName>
</protein>
<dbReference type="GO" id="GO:0005524">
    <property type="term" value="F:ATP binding"/>
    <property type="evidence" value="ECO:0007669"/>
    <property type="project" value="UniProtKB-KW"/>
</dbReference>
<evidence type="ECO:0000256" key="8">
    <source>
        <dbReference type="ARBA" id="ARBA00023098"/>
    </source>
</evidence>
<evidence type="ECO:0000256" key="9">
    <source>
        <dbReference type="ARBA" id="ARBA00023209"/>
    </source>
</evidence>
<keyword evidence="4" id="KW-0808">Transferase</keyword>
<gene>
    <name evidence="12" type="ORF">E2L03_18745</name>
</gene>
<dbReference type="InterPro" id="IPR005218">
    <property type="entry name" value="Diacylglycerol/lipid_kinase"/>
</dbReference>
<dbReference type="NCBIfam" id="TIGR00147">
    <property type="entry name" value="YegS/Rv2252/BmrU family lipid kinase"/>
    <property type="match status" value="1"/>
</dbReference>
<proteinExistence type="inferred from homology"/>
<keyword evidence="9" id="KW-0594">Phospholipid biosynthesis</keyword>
<keyword evidence="7" id="KW-0067">ATP-binding</keyword>
<evidence type="ECO:0000256" key="6">
    <source>
        <dbReference type="ARBA" id="ARBA00022777"/>
    </source>
</evidence>
<evidence type="ECO:0000256" key="3">
    <source>
        <dbReference type="ARBA" id="ARBA00022516"/>
    </source>
</evidence>
<dbReference type="Pfam" id="PF19279">
    <property type="entry name" value="YegS_C"/>
    <property type="match status" value="1"/>
</dbReference>
<keyword evidence="10" id="KW-1208">Phospholipid metabolism</keyword>
<comment type="cofactor">
    <cofactor evidence="1">
        <name>Mg(2+)</name>
        <dbReference type="ChEBI" id="CHEBI:18420"/>
    </cofactor>
</comment>
<dbReference type="PANTHER" id="PTHR12358:SF107">
    <property type="entry name" value="LIPID KINASE BMRU-RELATED"/>
    <property type="match status" value="1"/>
</dbReference>
<dbReference type="GO" id="GO:0005886">
    <property type="term" value="C:plasma membrane"/>
    <property type="evidence" value="ECO:0007669"/>
    <property type="project" value="TreeGrafter"/>
</dbReference>
<dbReference type="GO" id="GO:0004143">
    <property type="term" value="F:ATP-dependent diacylglycerol kinase activity"/>
    <property type="evidence" value="ECO:0007669"/>
    <property type="project" value="TreeGrafter"/>
</dbReference>
<dbReference type="InterPro" id="IPR045540">
    <property type="entry name" value="YegS/DAGK_C"/>
</dbReference>
<evidence type="ECO:0000256" key="10">
    <source>
        <dbReference type="ARBA" id="ARBA00023264"/>
    </source>
</evidence>
<dbReference type="SUPFAM" id="SSF111331">
    <property type="entry name" value="NAD kinase/diacylglycerol kinase-like"/>
    <property type="match status" value="1"/>
</dbReference>
<evidence type="ECO:0000313" key="12">
    <source>
        <dbReference type="EMBL" id="TES46719.1"/>
    </source>
</evidence>
<keyword evidence="6 12" id="KW-0418">Kinase</keyword>
<dbReference type="GO" id="GO:0008654">
    <property type="term" value="P:phospholipid biosynthetic process"/>
    <property type="evidence" value="ECO:0007669"/>
    <property type="project" value="UniProtKB-KW"/>
</dbReference>
<evidence type="ECO:0000256" key="2">
    <source>
        <dbReference type="ARBA" id="ARBA00005983"/>
    </source>
</evidence>
<name>A0A4Y7WG05_9BACI</name>
<reference evidence="12 13" key="1">
    <citation type="submission" date="2019-03" db="EMBL/GenBank/DDBJ databases">
        <authorList>
            <person name="Liu G."/>
        </authorList>
    </citation>
    <scope>NUCLEOTIDE SEQUENCE [LARGE SCALE GENOMIC DNA]</scope>
    <source>
        <strain evidence="12 13">DSM 19099</strain>
    </source>
</reference>
<dbReference type="InterPro" id="IPR017438">
    <property type="entry name" value="ATP-NAD_kinase_N"/>
</dbReference>
<evidence type="ECO:0000256" key="1">
    <source>
        <dbReference type="ARBA" id="ARBA00001946"/>
    </source>
</evidence>
<keyword evidence="8" id="KW-0443">Lipid metabolism</keyword>
<dbReference type="AlphaFoldDB" id="A0A4Y7WG05"/>
<dbReference type="PROSITE" id="PS50146">
    <property type="entry name" value="DAGK"/>
    <property type="match status" value="1"/>
</dbReference>
<dbReference type="Gene3D" id="2.60.200.40">
    <property type="match status" value="1"/>
</dbReference>
<dbReference type="SMART" id="SM00046">
    <property type="entry name" value="DAGKc"/>
    <property type="match status" value="1"/>
</dbReference>
<feature type="domain" description="DAGKc" evidence="11">
    <location>
        <begin position="2"/>
        <end position="132"/>
    </location>
</feature>
<dbReference type="Pfam" id="PF00781">
    <property type="entry name" value="DAGK_cat"/>
    <property type="match status" value="1"/>
</dbReference>
<evidence type="ECO:0000256" key="5">
    <source>
        <dbReference type="ARBA" id="ARBA00022741"/>
    </source>
</evidence>
<evidence type="ECO:0000313" key="13">
    <source>
        <dbReference type="Proteomes" id="UP000298210"/>
    </source>
</evidence>
<dbReference type="Gene3D" id="3.40.50.10330">
    <property type="entry name" value="Probable inorganic polyphosphate/atp-NAD kinase, domain 1"/>
    <property type="match status" value="1"/>
</dbReference>
<sequence length="298" mass="32469">MTMYSKAMLIYNQAAGQGELEDLLKDIVPKLAPSIKEFTLYQTEKAGDTEALCMENGSKVDLILIMGGDGTVHECVNGLMQQAGRPIVGILPTGTCNDLSRSLNCSKLEDAVDAILAGQTTDIDIISQNDRYFSNFSGVGLITEASKEIEESTKESFGKLGYIISAIRSLKEPTPFSYEVTTNTGIKKSGEAVMIVAMNGQYIGTVGLFKDVISLNDGILHMIIVKEAGATLLKNMYNQARTDEGWLDDPEQLEMLNVSQCSLTTSPVLDIDSDGEKIDNTPVTYLVHEKALTFIHHQ</sequence>
<evidence type="ECO:0000256" key="7">
    <source>
        <dbReference type="ARBA" id="ARBA00022840"/>
    </source>
</evidence>
<organism evidence="12 13">
    <name type="scientific">Shouchella lehensis</name>
    <dbReference type="NCBI Taxonomy" id="300825"/>
    <lineage>
        <taxon>Bacteria</taxon>
        <taxon>Bacillati</taxon>
        <taxon>Bacillota</taxon>
        <taxon>Bacilli</taxon>
        <taxon>Bacillales</taxon>
        <taxon>Bacillaceae</taxon>
        <taxon>Shouchella</taxon>
    </lineage>
</organism>
<dbReference type="EMBL" id="SNUX01000004">
    <property type="protein sequence ID" value="TES46719.1"/>
    <property type="molecule type" value="Genomic_DNA"/>
</dbReference>
<evidence type="ECO:0000259" key="11">
    <source>
        <dbReference type="PROSITE" id="PS50146"/>
    </source>
</evidence>
<comment type="caution">
    <text evidence="12">The sequence shown here is derived from an EMBL/GenBank/DDBJ whole genome shotgun (WGS) entry which is preliminary data.</text>
</comment>
<accession>A0A4Y7WG05</accession>
<keyword evidence="3" id="KW-0444">Lipid biosynthesis</keyword>
<keyword evidence="5" id="KW-0547">Nucleotide-binding</keyword>
<dbReference type="PANTHER" id="PTHR12358">
    <property type="entry name" value="SPHINGOSINE KINASE"/>
    <property type="match status" value="1"/>
</dbReference>
<dbReference type="InterPro" id="IPR016064">
    <property type="entry name" value="NAD/diacylglycerol_kinase_sf"/>
</dbReference>